<keyword evidence="4 6" id="KW-1133">Transmembrane helix</keyword>
<evidence type="ECO:0000256" key="5">
    <source>
        <dbReference type="ARBA" id="ARBA00023136"/>
    </source>
</evidence>
<evidence type="ECO:0000259" key="7">
    <source>
        <dbReference type="Pfam" id="PF10035"/>
    </source>
</evidence>
<dbReference type="PANTHER" id="PTHR33545">
    <property type="entry name" value="UPF0750 MEMBRANE PROTEIN YITT-RELATED"/>
    <property type="match status" value="1"/>
</dbReference>
<feature type="transmembrane region" description="Helical" evidence="6">
    <location>
        <begin position="140"/>
        <end position="159"/>
    </location>
</feature>
<dbReference type="Gene3D" id="3.30.70.120">
    <property type="match status" value="1"/>
</dbReference>
<dbReference type="PIRSF" id="PIRSF006483">
    <property type="entry name" value="Membrane_protein_YitT"/>
    <property type="match status" value="1"/>
</dbReference>
<evidence type="ECO:0000313" key="8">
    <source>
        <dbReference type="EMBL" id="TPN88690.1"/>
    </source>
</evidence>
<dbReference type="InterPro" id="IPR015867">
    <property type="entry name" value="N-reg_PII/ATP_PRibTrfase_C"/>
</dbReference>
<dbReference type="CDD" id="cd16380">
    <property type="entry name" value="YitT_C"/>
    <property type="match status" value="1"/>
</dbReference>
<evidence type="ECO:0000256" key="3">
    <source>
        <dbReference type="ARBA" id="ARBA00022692"/>
    </source>
</evidence>
<protein>
    <submittedName>
        <fullName evidence="8">YitT family protein</fullName>
    </submittedName>
</protein>
<dbReference type="PANTHER" id="PTHR33545:SF3">
    <property type="entry name" value="UPF0750 MEMBRANE PROTEIN YQFU"/>
    <property type="match status" value="1"/>
</dbReference>
<feature type="transmembrane region" description="Helical" evidence="6">
    <location>
        <begin position="47"/>
        <end position="66"/>
    </location>
</feature>
<gene>
    <name evidence="8" type="ORF">FHK87_00310</name>
</gene>
<dbReference type="InterPro" id="IPR051461">
    <property type="entry name" value="UPF0750_membrane"/>
</dbReference>
<feature type="transmembrane region" description="Helical" evidence="6">
    <location>
        <begin position="86"/>
        <end position="106"/>
    </location>
</feature>
<accession>A0A504JQR9</accession>
<comment type="caution">
    <text evidence="8">The sequence shown here is derived from an EMBL/GenBank/DDBJ whole genome shotgun (WGS) entry which is preliminary data.</text>
</comment>
<keyword evidence="3 6" id="KW-0812">Transmembrane</keyword>
<evidence type="ECO:0000313" key="9">
    <source>
        <dbReference type="Proteomes" id="UP000315540"/>
    </source>
</evidence>
<comment type="subcellular location">
    <subcellularLocation>
        <location evidence="1">Cell membrane</location>
        <topology evidence="1">Multi-pass membrane protein</topology>
    </subcellularLocation>
</comment>
<dbReference type="Proteomes" id="UP000315540">
    <property type="component" value="Unassembled WGS sequence"/>
</dbReference>
<dbReference type="Pfam" id="PF02588">
    <property type="entry name" value="YitT_membrane"/>
    <property type="match status" value="1"/>
</dbReference>
<feature type="transmembrane region" description="Helical" evidence="6">
    <location>
        <begin position="179"/>
        <end position="202"/>
    </location>
</feature>
<reference evidence="8 9" key="1">
    <citation type="submission" date="2019-06" db="EMBL/GenBank/DDBJ databases">
        <authorList>
            <person name="Meng X."/>
        </authorList>
    </citation>
    <scope>NUCLEOTIDE SEQUENCE [LARGE SCALE GENOMIC DNA]</scope>
    <source>
        <strain evidence="8 9">M625</strain>
    </source>
</reference>
<keyword evidence="5 6" id="KW-0472">Membrane</keyword>
<evidence type="ECO:0000256" key="4">
    <source>
        <dbReference type="ARBA" id="ARBA00022989"/>
    </source>
</evidence>
<dbReference type="EMBL" id="VFWZ01000001">
    <property type="protein sequence ID" value="TPN88690.1"/>
    <property type="molecule type" value="Genomic_DNA"/>
</dbReference>
<keyword evidence="2" id="KW-1003">Cell membrane</keyword>
<feature type="domain" description="DUF2179" evidence="7">
    <location>
        <begin position="254"/>
        <end position="312"/>
    </location>
</feature>
<proteinExistence type="predicted"/>
<feature type="transmembrane region" description="Helical" evidence="6">
    <location>
        <begin position="113"/>
        <end position="134"/>
    </location>
</feature>
<dbReference type="OrthoDB" id="265478at2"/>
<keyword evidence="9" id="KW-1185">Reference proteome</keyword>
<dbReference type="InterPro" id="IPR019264">
    <property type="entry name" value="DUF2179"/>
</dbReference>
<dbReference type="GO" id="GO:0005886">
    <property type="term" value="C:plasma membrane"/>
    <property type="evidence" value="ECO:0007669"/>
    <property type="project" value="UniProtKB-SubCell"/>
</dbReference>
<sequence>MNSIWKRRVIQAFFAYKQRKAKNIPKGNSKRFSENLKIDFISWVKDVLLIALGVIAAAFGLESFLLPNNFIDGGVTGISLLISELTTIPLYILILAINIPFIFLGFRVIGKRFAIRAIIAISGLAFVLAFFNFPEVTQDKLLVSVFGGFFLGAGIGLSVRGGSVLDGTEVLAIFMSKKLSTTVGDAITIINIIIFSAAAYFLSIETALYSMLTYLAASKTLDFVIEGIEEYTGVTIISEHNQKIMNMVAHKMRRGITIYKGRQGYMDYKNLTDIDILYTVVTRLEISKLNTEIEKIDPNAFVIMHSINDTRGGMIKKKTEHIDKVEERNSMKNYFK</sequence>
<organism evidence="8 9">
    <name type="scientific">Aquimarina algicola</name>
    <dbReference type="NCBI Taxonomy" id="2589995"/>
    <lineage>
        <taxon>Bacteria</taxon>
        <taxon>Pseudomonadati</taxon>
        <taxon>Bacteroidota</taxon>
        <taxon>Flavobacteriia</taxon>
        <taxon>Flavobacteriales</taxon>
        <taxon>Flavobacteriaceae</taxon>
        <taxon>Aquimarina</taxon>
    </lineage>
</organism>
<evidence type="ECO:0000256" key="2">
    <source>
        <dbReference type="ARBA" id="ARBA00022475"/>
    </source>
</evidence>
<dbReference type="AlphaFoldDB" id="A0A504JQR9"/>
<name>A0A504JQR9_9FLAO</name>
<evidence type="ECO:0000256" key="6">
    <source>
        <dbReference type="SAM" id="Phobius"/>
    </source>
</evidence>
<evidence type="ECO:0000256" key="1">
    <source>
        <dbReference type="ARBA" id="ARBA00004651"/>
    </source>
</evidence>
<dbReference type="InterPro" id="IPR003740">
    <property type="entry name" value="YitT"/>
</dbReference>
<dbReference type="Pfam" id="PF10035">
    <property type="entry name" value="DUF2179"/>
    <property type="match status" value="1"/>
</dbReference>
<dbReference type="RefSeq" id="WP_140588424.1">
    <property type="nucleotide sequence ID" value="NZ_VFWZ01000001.1"/>
</dbReference>